<keyword evidence="2" id="KW-0479">Metal-binding</keyword>
<protein>
    <recommendedName>
        <fullName evidence="6">Zn(2)-C6 fungal-type domain-containing protein</fullName>
    </recommendedName>
</protein>
<gene>
    <name evidence="7" type="ORF">INT43_007050</name>
</gene>
<evidence type="ECO:0000256" key="4">
    <source>
        <dbReference type="ARBA" id="ARBA00023163"/>
    </source>
</evidence>
<dbReference type="GO" id="GO:0005634">
    <property type="term" value="C:nucleus"/>
    <property type="evidence" value="ECO:0007669"/>
    <property type="project" value="UniProtKB-SubCell"/>
</dbReference>
<dbReference type="Gene3D" id="4.10.240.10">
    <property type="entry name" value="Zn(2)-C6 fungal-type DNA-binding domain"/>
    <property type="match status" value="1"/>
</dbReference>
<dbReference type="InterPro" id="IPR050815">
    <property type="entry name" value="TF_fung"/>
</dbReference>
<dbReference type="CDD" id="cd12148">
    <property type="entry name" value="fungal_TF_MHR"/>
    <property type="match status" value="1"/>
</dbReference>
<keyword evidence="8" id="KW-1185">Reference proteome</keyword>
<dbReference type="Pfam" id="PF00172">
    <property type="entry name" value="Zn_clus"/>
    <property type="match status" value="1"/>
</dbReference>
<dbReference type="SMART" id="SM00066">
    <property type="entry name" value="GAL4"/>
    <property type="match status" value="1"/>
</dbReference>
<dbReference type="Proteomes" id="UP000654370">
    <property type="component" value="Unassembled WGS sequence"/>
</dbReference>
<evidence type="ECO:0000256" key="5">
    <source>
        <dbReference type="ARBA" id="ARBA00023242"/>
    </source>
</evidence>
<dbReference type="CDD" id="cd00067">
    <property type="entry name" value="GAL4"/>
    <property type="match status" value="1"/>
</dbReference>
<accession>A0A8H7UJI6</accession>
<name>A0A8H7UJI6_MORIS</name>
<dbReference type="SUPFAM" id="SSF57701">
    <property type="entry name" value="Zn2/Cys6 DNA-binding domain"/>
    <property type="match status" value="1"/>
</dbReference>
<organism evidence="7 8">
    <name type="scientific">Mortierella isabellina</name>
    <name type="common">Filamentous fungus</name>
    <name type="synonym">Umbelopsis isabellina</name>
    <dbReference type="NCBI Taxonomy" id="91625"/>
    <lineage>
        <taxon>Eukaryota</taxon>
        <taxon>Fungi</taxon>
        <taxon>Fungi incertae sedis</taxon>
        <taxon>Mucoromycota</taxon>
        <taxon>Mucoromycotina</taxon>
        <taxon>Umbelopsidomycetes</taxon>
        <taxon>Umbelopsidales</taxon>
        <taxon>Umbelopsidaceae</taxon>
        <taxon>Umbelopsis</taxon>
    </lineage>
</organism>
<dbReference type="EMBL" id="JAEPQZ010000004">
    <property type="protein sequence ID" value="KAG2182123.1"/>
    <property type="molecule type" value="Genomic_DNA"/>
</dbReference>
<dbReference type="OrthoDB" id="39175at2759"/>
<feature type="domain" description="Zn(2)-C6 fungal-type" evidence="6">
    <location>
        <begin position="24"/>
        <end position="54"/>
    </location>
</feature>
<proteinExistence type="predicted"/>
<reference evidence="7" key="1">
    <citation type="submission" date="2020-12" db="EMBL/GenBank/DDBJ databases">
        <title>Metabolic potential, ecology and presence of endohyphal bacteria is reflected in genomic diversity of Mucoromycotina.</title>
        <authorList>
            <person name="Muszewska A."/>
            <person name="Okrasinska A."/>
            <person name="Steczkiewicz K."/>
            <person name="Drgas O."/>
            <person name="Orlowska M."/>
            <person name="Perlinska-Lenart U."/>
            <person name="Aleksandrzak-Piekarczyk T."/>
            <person name="Szatraj K."/>
            <person name="Zielenkiewicz U."/>
            <person name="Pilsyk S."/>
            <person name="Malc E."/>
            <person name="Mieczkowski P."/>
            <person name="Kruszewska J.S."/>
            <person name="Biernat P."/>
            <person name="Pawlowska J."/>
        </authorList>
    </citation>
    <scope>NUCLEOTIDE SEQUENCE</scope>
    <source>
        <strain evidence="7">WA0000067209</strain>
    </source>
</reference>
<keyword evidence="4" id="KW-0804">Transcription</keyword>
<evidence type="ECO:0000256" key="3">
    <source>
        <dbReference type="ARBA" id="ARBA00023015"/>
    </source>
</evidence>
<evidence type="ECO:0000313" key="7">
    <source>
        <dbReference type="EMBL" id="KAG2182123.1"/>
    </source>
</evidence>
<dbReference type="PANTHER" id="PTHR47338:SF29">
    <property type="entry name" value="ZN(2)-C6 FUNGAL-TYPE DOMAIN-CONTAINING PROTEIN"/>
    <property type="match status" value="1"/>
</dbReference>
<dbReference type="GO" id="GO:0008270">
    <property type="term" value="F:zinc ion binding"/>
    <property type="evidence" value="ECO:0007669"/>
    <property type="project" value="InterPro"/>
</dbReference>
<dbReference type="PROSITE" id="PS00463">
    <property type="entry name" value="ZN2_CY6_FUNGAL_1"/>
    <property type="match status" value="1"/>
</dbReference>
<comment type="subcellular location">
    <subcellularLocation>
        <location evidence="1">Nucleus</location>
    </subcellularLocation>
</comment>
<keyword evidence="3" id="KW-0805">Transcription regulation</keyword>
<dbReference type="GO" id="GO:0000981">
    <property type="term" value="F:DNA-binding transcription factor activity, RNA polymerase II-specific"/>
    <property type="evidence" value="ECO:0007669"/>
    <property type="project" value="InterPro"/>
</dbReference>
<dbReference type="InterPro" id="IPR036864">
    <property type="entry name" value="Zn2-C6_fun-type_DNA-bd_sf"/>
</dbReference>
<evidence type="ECO:0000313" key="8">
    <source>
        <dbReference type="Proteomes" id="UP000654370"/>
    </source>
</evidence>
<dbReference type="PANTHER" id="PTHR47338">
    <property type="entry name" value="ZN(II)2CYS6 TRANSCRIPTION FACTOR (EUROFUNG)-RELATED"/>
    <property type="match status" value="1"/>
</dbReference>
<dbReference type="PROSITE" id="PS50048">
    <property type="entry name" value="ZN2_CY6_FUNGAL_2"/>
    <property type="match status" value="1"/>
</dbReference>
<evidence type="ECO:0000259" key="6">
    <source>
        <dbReference type="PROSITE" id="PS50048"/>
    </source>
</evidence>
<keyword evidence="5" id="KW-0539">Nucleus</keyword>
<sequence length="627" mass="70952">MPLTATSSAGSDEKGKTLTSKDLSCLRCRKKKAKCSKTRPTCARCARSNQECVYPDAPPNLTDLSQTVLGLYDTLKHLEGEMLNQYIEERENTVKDEVTDDDSSSRDMALIPSGADAEIILSNTSNDDEFSNEKSDSAWSLSFTHLGLSLQAAVHNVLDLETFLKDISGGIFRGFDVSSNDDTEHDSYSDEELDDSEYLVTIPICTFSELIKDVVNEPELQSTNSDDDVSSNISYLNMLVDNKNWKHNLSRIYPPHIALLAESLEQFLSNADPKDMHSLSTRNNSTFSFVNLCMSALLCSTKDEVDDWARISEQLAANATSMLLENTFHDIDPSEWLPIIQSILLLGWYAFVRRRWLTRARQLIVFAIRIFLIYQSQRNSPSREWQIAVMSLVYLDVLSSSCLNRLTLLDGDNISDISRHVLIKTSPPNTMDYIAESLLIEFNSIRLLRQVIRTFYTVDEDDLKPDAVNKVDVDDVLNLVKDVEKWETDLPAWASFKAEQDDDKDLTEIDDPDQSIKSACRLHAHALHEITKILLFRPFCTDFQRYENQNDNIEQDQTLTGTTFLDLSLQSALKIAICHKTLHSNDFILAVAKVLVADVIVRVRKTFESDEDVLSTIQTIENTIYST</sequence>
<evidence type="ECO:0000256" key="1">
    <source>
        <dbReference type="ARBA" id="ARBA00004123"/>
    </source>
</evidence>
<evidence type="ECO:0000256" key="2">
    <source>
        <dbReference type="ARBA" id="ARBA00022723"/>
    </source>
</evidence>
<comment type="caution">
    <text evidence="7">The sequence shown here is derived from an EMBL/GenBank/DDBJ whole genome shotgun (WGS) entry which is preliminary data.</text>
</comment>
<dbReference type="AlphaFoldDB" id="A0A8H7UJI6"/>
<dbReference type="InterPro" id="IPR001138">
    <property type="entry name" value="Zn2Cys6_DnaBD"/>
</dbReference>